<dbReference type="Gene3D" id="3.40.50.2300">
    <property type="match status" value="1"/>
</dbReference>
<gene>
    <name evidence="15" type="ORF">BRW62_00780</name>
</gene>
<evidence type="ECO:0000256" key="10">
    <source>
        <dbReference type="SAM" id="MobiDB-lite"/>
    </source>
</evidence>
<evidence type="ECO:0000259" key="12">
    <source>
        <dbReference type="PROSITE" id="PS50110"/>
    </source>
</evidence>
<dbReference type="KEGG" id="slw:BRW62_00780"/>
<evidence type="ECO:0000256" key="4">
    <source>
        <dbReference type="ARBA" id="ARBA00022679"/>
    </source>
</evidence>
<evidence type="ECO:0000259" key="13">
    <source>
        <dbReference type="PROSITE" id="PS50851"/>
    </source>
</evidence>
<dbReference type="InterPro" id="IPR051315">
    <property type="entry name" value="Bact_Chemotaxis_CheA"/>
</dbReference>
<dbReference type="GO" id="GO:0005737">
    <property type="term" value="C:cytoplasm"/>
    <property type="evidence" value="ECO:0007669"/>
    <property type="project" value="InterPro"/>
</dbReference>
<keyword evidence="16" id="KW-1185">Reference proteome</keyword>
<evidence type="ECO:0000256" key="9">
    <source>
        <dbReference type="SAM" id="Coils"/>
    </source>
</evidence>
<dbReference type="InterPro" id="IPR004105">
    <property type="entry name" value="CheA-like_dim"/>
</dbReference>
<accession>A0A2D2PZ56</accession>
<dbReference type="PROSITE" id="PS50894">
    <property type="entry name" value="HPT"/>
    <property type="match status" value="1"/>
</dbReference>
<dbReference type="CDD" id="cd00088">
    <property type="entry name" value="HPT"/>
    <property type="match status" value="1"/>
</dbReference>
<dbReference type="Proteomes" id="UP000231057">
    <property type="component" value="Chromosome"/>
</dbReference>
<dbReference type="InterPro" id="IPR003594">
    <property type="entry name" value="HATPase_dom"/>
</dbReference>
<evidence type="ECO:0000256" key="2">
    <source>
        <dbReference type="ARBA" id="ARBA00012438"/>
    </source>
</evidence>
<dbReference type="SMART" id="SM00260">
    <property type="entry name" value="CheW"/>
    <property type="match status" value="1"/>
</dbReference>
<keyword evidence="6" id="KW-0902">Two-component regulatory system</keyword>
<protein>
    <recommendedName>
        <fullName evidence="2">histidine kinase</fullName>
        <ecNumber evidence="2">2.7.13.3</ecNumber>
    </recommendedName>
</protein>
<dbReference type="InterPro" id="IPR004358">
    <property type="entry name" value="Sig_transdc_His_kin-like_C"/>
</dbReference>
<feature type="domain" description="HPt" evidence="14">
    <location>
        <begin position="3"/>
        <end position="105"/>
    </location>
</feature>
<dbReference type="SMART" id="SM00073">
    <property type="entry name" value="HPT"/>
    <property type="match status" value="1"/>
</dbReference>
<dbReference type="GO" id="GO:0000155">
    <property type="term" value="F:phosphorelay sensor kinase activity"/>
    <property type="evidence" value="ECO:0007669"/>
    <property type="project" value="InterPro"/>
</dbReference>
<dbReference type="GO" id="GO:0006935">
    <property type="term" value="P:chemotaxis"/>
    <property type="evidence" value="ECO:0007669"/>
    <property type="project" value="InterPro"/>
</dbReference>
<dbReference type="InterPro" id="IPR011006">
    <property type="entry name" value="CheY-like_superfamily"/>
</dbReference>
<dbReference type="PRINTS" id="PR00344">
    <property type="entry name" value="BCTRLSENSOR"/>
</dbReference>
<dbReference type="FunFam" id="3.30.565.10:FF:000016">
    <property type="entry name" value="Chemotaxis protein CheA, putative"/>
    <property type="match status" value="1"/>
</dbReference>
<dbReference type="RefSeq" id="WP_099797663.1">
    <property type="nucleotide sequence ID" value="NZ_CP018092.1"/>
</dbReference>
<dbReference type="SUPFAM" id="SSF52172">
    <property type="entry name" value="CheY-like"/>
    <property type="match status" value="1"/>
</dbReference>
<evidence type="ECO:0000256" key="8">
    <source>
        <dbReference type="PROSITE-ProRule" id="PRU00169"/>
    </source>
</evidence>
<evidence type="ECO:0000256" key="6">
    <source>
        <dbReference type="ARBA" id="ARBA00023012"/>
    </source>
</evidence>
<dbReference type="SUPFAM" id="SSF55874">
    <property type="entry name" value="ATPase domain of HSP90 chaperone/DNA topoisomerase II/histidine kinase"/>
    <property type="match status" value="1"/>
</dbReference>
<evidence type="ECO:0000256" key="1">
    <source>
        <dbReference type="ARBA" id="ARBA00000085"/>
    </source>
</evidence>
<feature type="modified residue" description="Phosphohistidine" evidence="7">
    <location>
        <position position="49"/>
    </location>
</feature>
<evidence type="ECO:0000259" key="11">
    <source>
        <dbReference type="PROSITE" id="PS50109"/>
    </source>
</evidence>
<evidence type="ECO:0000313" key="15">
    <source>
        <dbReference type="EMBL" id="ATS17521.1"/>
    </source>
</evidence>
<keyword evidence="9" id="KW-0175">Coiled coil</keyword>
<keyword evidence="4" id="KW-0808">Transferase</keyword>
<dbReference type="SUPFAM" id="SSF47226">
    <property type="entry name" value="Histidine-containing phosphotransfer domain, HPT domain"/>
    <property type="match status" value="1"/>
</dbReference>
<dbReference type="Gene3D" id="2.30.30.40">
    <property type="entry name" value="SH3 Domains"/>
    <property type="match status" value="1"/>
</dbReference>
<name>A0A2D2PZ56_PARLV</name>
<keyword evidence="5 15" id="KW-0418">Kinase</keyword>
<dbReference type="EMBL" id="CP018092">
    <property type="protein sequence ID" value="ATS17521.1"/>
    <property type="molecule type" value="Genomic_DNA"/>
</dbReference>
<evidence type="ECO:0000259" key="14">
    <source>
        <dbReference type="PROSITE" id="PS50894"/>
    </source>
</evidence>
<dbReference type="Gene3D" id="1.20.120.160">
    <property type="entry name" value="HPT domain"/>
    <property type="match status" value="1"/>
</dbReference>
<dbReference type="InterPro" id="IPR036890">
    <property type="entry name" value="HATPase_C_sf"/>
</dbReference>
<reference evidence="15 16" key="1">
    <citation type="submission" date="2016-11" db="EMBL/GenBank/DDBJ databases">
        <title>Complete genome sequence of thermophilic cyanobacteria strain Synechococcus sp. PCC6715.</title>
        <authorList>
            <person name="Tang J."/>
            <person name="Daroch M."/>
            <person name="Liang Y."/>
            <person name="Jiang D."/>
            <person name="Shah M."/>
        </authorList>
    </citation>
    <scope>NUCLEOTIDE SEQUENCE [LARGE SCALE GENOMIC DNA]</scope>
    <source>
        <strain evidence="15 16">PCC 6715</strain>
    </source>
</reference>
<dbReference type="InterPro" id="IPR001789">
    <property type="entry name" value="Sig_transdc_resp-reg_receiver"/>
</dbReference>
<feature type="domain" description="CheW-like" evidence="13">
    <location>
        <begin position="653"/>
        <end position="795"/>
    </location>
</feature>
<dbReference type="PROSITE" id="PS50110">
    <property type="entry name" value="RESPONSE_REGULATORY"/>
    <property type="match status" value="1"/>
</dbReference>
<dbReference type="AlphaFoldDB" id="A0A2D2PZ56"/>
<feature type="coiled-coil region" evidence="9">
    <location>
        <begin position="355"/>
        <end position="382"/>
    </location>
</feature>
<dbReference type="SMART" id="SM00387">
    <property type="entry name" value="HATPase_c"/>
    <property type="match status" value="1"/>
</dbReference>
<comment type="catalytic activity">
    <reaction evidence="1">
        <text>ATP + protein L-histidine = ADP + protein N-phospho-L-histidine.</text>
        <dbReference type="EC" id="2.7.13.3"/>
    </reaction>
</comment>
<evidence type="ECO:0000313" key="16">
    <source>
        <dbReference type="Proteomes" id="UP000231057"/>
    </source>
</evidence>
<dbReference type="PANTHER" id="PTHR43395:SF1">
    <property type="entry name" value="CHEMOTAXIS PROTEIN CHEA"/>
    <property type="match status" value="1"/>
</dbReference>
<dbReference type="InterPro" id="IPR036641">
    <property type="entry name" value="HPT_dom_sf"/>
</dbReference>
<feature type="region of interest" description="Disordered" evidence="10">
    <location>
        <begin position="299"/>
        <end position="321"/>
    </location>
</feature>
<dbReference type="CDD" id="cd16916">
    <property type="entry name" value="HATPase_CheA-like"/>
    <property type="match status" value="1"/>
</dbReference>
<proteinExistence type="predicted"/>
<sequence>MLELGPDEAVRLQFLEEAQDYLQTIEAGVLELGATPSTQVIDGVLRAAHSIKGGAAMMGFTLLSDLAHRLEDFFKVLRSRPCDDAETQHLLLRAVDQLQSVIVLNRQGLEPNAAWLHTQAEPIFNQLHERLGDPKAEDELSLLSGDDGHAMRVVLFETEVEACLQRLEAVIQDPQQPCLKEEMAIASQELEGLGQMLEIPQFAQFCATVSDYLAQPECDISAMAASIIQQWRRCQALVLTGQLEALPTALTLDLPEEAEEQTVFDLGLDDLNQELGVEDFASAEVNGFSLDDVLPSLEPPVPSTAPAPTVVSAPPKPDTQEPREMTVRVAGHHLDVISDLLGELLIECNGLDLQRTRLHRLLDTLKQKVRLLEQANFRLRTEYDRVSGTVGATHPISAQAQHGFDSLEFDRYTDVHLLSQEVMETIVQIQEITSDLDLGLEDTERTSRDLNRTAKQLQVRFTQVRMRPFADLANRYPRVIRELSQEHGKTVDLVIEGSHILIDRTVLSVLADPLMHLVRNAFDHGIEPAPEREALGKPPTGTILLKAAYRGNQTVITVADDGRGLNPEKIRQTASRLGVPAGWLATASDRDLFELIFEPGFSTATQVSNLSGRGVGMDVVRTNLKQIRGDIHINSTPNQGTTFTITIPYTLSVVRVLLVEAAHMLLAVPTEAVAEMVLADQYSPVETLGHPLIDWEGYMTPVVALDEYFQFSRPYRPVEAEGTPIINDPTLMILAQGDMALAVKVDRYWGEQEVTIRHVDSDLALPHGFSGCTILGNGRIVPLIDPLALLDGFEKGRDRPLRTTDALPLSTQDTILVVDDSVNVRRFLATTLEKAGYHVEQAKDGQDAIDKLEAGLQVNALVSDIEMPRLDGFGVLAHIKRIPHCHNVPVVILTSRTGQKHRQLAQHLGAAAYFSKPFREAELLETLAQLIRHGT</sequence>
<dbReference type="Pfam" id="PF01627">
    <property type="entry name" value="Hpt"/>
    <property type="match status" value="1"/>
</dbReference>
<dbReference type="InterPro" id="IPR005467">
    <property type="entry name" value="His_kinase_dom"/>
</dbReference>
<evidence type="ECO:0000256" key="3">
    <source>
        <dbReference type="ARBA" id="ARBA00022553"/>
    </source>
</evidence>
<reference evidence="16" key="2">
    <citation type="journal article" date="2022" name="Front. Microbiol.">
        <title>Comparative Genomic Analysis Revealed Distinct Molecular Components and Organization of CO2-Concentrating Mechanism in Thermophilic Cyanobacteria.</title>
        <authorList>
            <person name="Tang J."/>
            <person name="Zhou H."/>
            <person name="Yao D."/>
            <person name="Riaz S."/>
            <person name="You D."/>
            <person name="Klepacz-Smolka A."/>
            <person name="Daroch M."/>
        </authorList>
    </citation>
    <scope>NUCLEOTIDE SEQUENCE [LARGE SCALE GENOMIC DNA]</scope>
    <source>
        <strain evidence="16">PCC 6715</strain>
    </source>
</reference>
<dbReference type="PROSITE" id="PS50109">
    <property type="entry name" value="HIS_KIN"/>
    <property type="match status" value="1"/>
</dbReference>
<dbReference type="OrthoDB" id="291966at2"/>
<feature type="domain" description="Response regulatory" evidence="12">
    <location>
        <begin position="814"/>
        <end position="931"/>
    </location>
</feature>
<dbReference type="SUPFAM" id="SSF50341">
    <property type="entry name" value="CheW-like"/>
    <property type="match status" value="1"/>
</dbReference>
<dbReference type="InterPro" id="IPR036061">
    <property type="entry name" value="CheW-like_dom_sf"/>
</dbReference>
<feature type="modified residue" description="4-aspartylphosphate" evidence="8">
    <location>
        <position position="864"/>
    </location>
</feature>
<dbReference type="Pfam" id="PF02518">
    <property type="entry name" value="HATPase_c"/>
    <property type="match status" value="1"/>
</dbReference>
<evidence type="ECO:0000256" key="7">
    <source>
        <dbReference type="PROSITE-ProRule" id="PRU00110"/>
    </source>
</evidence>
<feature type="domain" description="Histidine kinase" evidence="11">
    <location>
        <begin position="417"/>
        <end position="651"/>
    </location>
</feature>
<dbReference type="SMART" id="SM01231">
    <property type="entry name" value="H-kinase_dim"/>
    <property type="match status" value="1"/>
</dbReference>
<evidence type="ECO:0000256" key="5">
    <source>
        <dbReference type="ARBA" id="ARBA00022777"/>
    </source>
</evidence>
<dbReference type="SMART" id="SM00448">
    <property type="entry name" value="REC"/>
    <property type="match status" value="1"/>
</dbReference>
<dbReference type="PANTHER" id="PTHR43395">
    <property type="entry name" value="SENSOR HISTIDINE KINASE CHEA"/>
    <property type="match status" value="1"/>
</dbReference>
<dbReference type="Pfam" id="PF01584">
    <property type="entry name" value="CheW"/>
    <property type="match status" value="1"/>
</dbReference>
<dbReference type="PROSITE" id="PS50851">
    <property type="entry name" value="CHEW"/>
    <property type="match status" value="1"/>
</dbReference>
<dbReference type="InterPro" id="IPR008207">
    <property type="entry name" value="Sig_transdc_His_kin_Hpt_dom"/>
</dbReference>
<organism evidence="15 16">
    <name type="scientific">Parathermosynechococcus lividus PCC 6715</name>
    <dbReference type="NCBI Taxonomy" id="1917166"/>
    <lineage>
        <taxon>Bacteria</taxon>
        <taxon>Bacillati</taxon>
        <taxon>Cyanobacteriota</taxon>
        <taxon>Cyanophyceae</taxon>
        <taxon>Acaryochloridales</taxon>
        <taxon>Thermosynechococcaceae</taxon>
        <taxon>Parathermosynechococcus</taxon>
    </lineage>
</organism>
<dbReference type="EC" id="2.7.13.3" evidence="2"/>
<dbReference type="Gene3D" id="3.30.565.10">
    <property type="entry name" value="Histidine kinase-like ATPase, C-terminal domain"/>
    <property type="match status" value="1"/>
</dbReference>
<keyword evidence="3 8" id="KW-0597">Phosphoprotein</keyword>
<dbReference type="Pfam" id="PF00072">
    <property type="entry name" value="Response_reg"/>
    <property type="match status" value="1"/>
</dbReference>
<dbReference type="InterPro" id="IPR002545">
    <property type="entry name" value="CheW-lke_dom"/>
</dbReference>